<evidence type="ECO:0000313" key="1">
    <source>
        <dbReference type="EMBL" id="XBC46986.1"/>
    </source>
</evidence>
<accession>A0AB74U5V6</accession>
<dbReference type="EMBL" id="CP142436">
    <property type="protein sequence ID" value="XBC51514.1"/>
    <property type="molecule type" value="Genomic_DNA"/>
</dbReference>
<sequence length="55" mass="6524">MDQDLTSEIISKILDITAFMKAEDYIKMPGKVNIEVFVRLSDKERDIYENLKKTW</sequence>
<evidence type="ECO:0000313" key="2">
    <source>
        <dbReference type="EMBL" id="XBC51514.1"/>
    </source>
</evidence>
<dbReference type="EMBL" id="CP142434">
    <property type="protein sequence ID" value="XBC46986.1"/>
    <property type="molecule type" value="Genomic_DNA"/>
</dbReference>
<reference evidence="2" key="1">
    <citation type="submission" date="2023-12" db="EMBL/GenBank/DDBJ databases">
        <title>Dolosigranulum savutii sp. nov. isolated from human upper respiratory samples collected in Botswana.</title>
        <authorList>
            <person name="Kelly M.S."/>
        </authorList>
    </citation>
    <scope>NUCLEOTIDE SEQUENCE</scope>
    <source>
        <strain evidence="2">MSK211</strain>
        <strain evidence="1">MSK312</strain>
    </source>
</reference>
<dbReference type="AlphaFoldDB" id="A0AB74U5V6"/>
<proteinExistence type="predicted"/>
<protein>
    <submittedName>
        <fullName evidence="2">Uncharacterized protein</fullName>
    </submittedName>
</protein>
<gene>
    <name evidence="2" type="ORF">VUQ07_00105</name>
    <name evidence="1" type="ORF">VUQ09_05195</name>
</gene>
<organism evidence="2">
    <name type="scientific">Dolosigranulum savutiense</name>
    <dbReference type="NCBI Taxonomy" id="3110288"/>
    <lineage>
        <taxon>Bacteria</taxon>
        <taxon>Bacillati</taxon>
        <taxon>Bacillota</taxon>
        <taxon>Bacilli</taxon>
        <taxon>Lactobacillales</taxon>
        <taxon>Carnobacteriaceae</taxon>
        <taxon>Dolosigranulum</taxon>
    </lineage>
</organism>
<name>A0AB74U5V6_9LACT</name>
<dbReference type="RefSeq" id="WP_347297182.1">
    <property type="nucleotide sequence ID" value="NZ_CP142434.1"/>
</dbReference>